<sequence>MEYREALEYLYGLINYEKARVPYTDLKLERMREFMERLGNPEKTIPTVLVAGTKGKGSTSYMLHRLFGAFGLRCGLFSKPHLLTFRERIRIDDRLISPKELARLVDRVRPVVEAMERESPWGQPTYFEVAVGLALLYFLEKQVDVAVVEVGLGGRLDATNVTEPRVTVITPVSFDHMEVLGNTLEQIAWEKAGILRSNVPLVLAPQREEARKVVLQEAKRKGAPVLEVAEECHADITFRGLRGSRFRFHVRGWGEGEIVLPLLGDHQVENFLTALLVVKLFGLPCEVSRLREVTGTFRWPGRVDVLSLSPLCVFDVAHNRASFEVLLATLRDYLDVKKAVCLLGFLEGKDCAGIAEALRTFPEYCIVTEPLHPRALPVEVASSFFLSSGIPVELIPDPYRARERAESVARTLGLPLLVAGSFYLARAFKEILRFEEVLEEEVELC</sequence>
<keyword evidence="9 22" id="KW-0436">Ligase</keyword>
<dbReference type="GO" id="GO:0005524">
    <property type="term" value="F:ATP binding"/>
    <property type="evidence" value="ECO:0007669"/>
    <property type="project" value="UniProtKB-KW"/>
</dbReference>
<dbReference type="FunFam" id="3.40.1190.10:FF:000011">
    <property type="entry name" value="Folylpolyglutamate synthase/dihydrofolate synthase"/>
    <property type="match status" value="1"/>
</dbReference>
<evidence type="ECO:0000256" key="13">
    <source>
        <dbReference type="ARBA" id="ARBA00022842"/>
    </source>
</evidence>
<dbReference type="SUPFAM" id="SSF53623">
    <property type="entry name" value="MurD-like peptide ligases, catalytic domain"/>
    <property type="match status" value="1"/>
</dbReference>
<evidence type="ECO:0000256" key="11">
    <source>
        <dbReference type="ARBA" id="ARBA00022741"/>
    </source>
</evidence>
<dbReference type="InterPro" id="IPR001645">
    <property type="entry name" value="Folylpolyglutamate_synth"/>
</dbReference>
<dbReference type="InterPro" id="IPR013221">
    <property type="entry name" value="Mur_ligase_cen"/>
</dbReference>
<dbReference type="InterPro" id="IPR036565">
    <property type="entry name" value="Mur-like_cat_sf"/>
</dbReference>
<evidence type="ECO:0000256" key="5">
    <source>
        <dbReference type="ARBA" id="ARBA00008276"/>
    </source>
</evidence>
<comment type="pathway">
    <text evidence="3">Cofactor biosynthesis; tetrahydrofolate biosynthesis; 7,8-dihydrofolate from 2-amino-4-hydroxy-6-hydroxymethyl-7,8-dihydropteridine diphosphate and 4-aminobenzoate: step 2/2.</text>
</comment>
<evidence type="ECO:0000256" key="21">
    <source>
        <dbReference type="ARBA" id="ARBA00049161"/>
    </source>
</evidence>
<dbReference type="EMBL" id="DTFV01000100">
    <property type="protein sequence ID" value="HGI31023.1"/>
    <property type="molecule type" value="Genomic_DNA"/>
</dbReference>
<comment type="pathway">
    <text evidence="4">Cofactor biosynthesis; tetrahydrofolylpolyglutamate biosynthesis.</text>
</comment>
<dbReference type="EC" id="6.3.2.12" evidence="6"/>
<evidence type="ECO:0000256" key="20">
    <source>
        <dbReference type="ARBA" id="ARBA00049035"/>
    </source>
</evidence>
<dbReference type="PANTHER" id="PTHR11136">
    <property type="entry name" value="FOLYLPOLYGLUTAMATE SYNTHASE-RELATED"/>
    <property type="match status" value="1"/>
</dbReference>
<evidence type="ECO:0000256" key="22">
    <source>
        <dbReference type="PIRNR" id="PIRNR001563"/>
    </source>
</evidence>
<dbReference type="Pfam" id="PF02875">
    <property type="entry name" value="Mur_ligase_C"/>
    <property type="match status" value="1"/>
</dbReference>
<organism evidence="25">
    <name type="scientific">Candidatus Caldatribacterium californiense</name>
    <dbReference type="NCBI Taxonomy" id="1454726"/>
    <lineage>
        <taxon>Bacteria</taxon>
        <taxon>Pseudomonadati</taxon>
        <taxon>Atribacterota</taxon>
        <taxon>Atribacteria</taxon>
        <taxon>Atribacterales</taxon>
        <taxon>Candidatus Caldatribacteriaceae</taxon>
        <taxon>Candidatus Caldatribacterium</taxon>
    </lineage>
</organism>
<comment type="function">
    <text evidence="2">Functions in two distinct reactions of the de novo folate biosynthetic pathway. Catalyzes the addition of a glutamate residue to dihydropteroate (7,8-dihydropteroate or H2Pte) to form dihydrofolate (7,8-dihydrofolate monoglutamate or H2Pte-Glu). Also catalyzes successive additions of L-glutamate to tetrahydrofolate or 10-formyltetrahydrofolate or 5,10-methylenetetrahydrofolate, leading to folylpolyglutamate derivatives.</text>
</comment>
<evidence type="ECO:0000256" key="3">
    <source>
        <dbReference type="ARBA" id="ARBA00004799"/>
    </source>
</evidence>
<reference evidence="25" key="1">
    <citation type="journal article" date="2020" name="mSystems">
        <title>Genome- and Community-Level Interaction Insights into Carbon Utilization and Element Cycling Functions of Hydrothermarchaeota in Hydrothermal Sediment.</title>
        <authorList>
            <person name="Zhou Z."/>
            <person name="Liu Y."/>
            <person name="Xu W."/>
            <person name="Pan J."/>
            <person name="Luo Z.H."/>
            <person name="Li M."/>
        </authorList>
    </citation>
    <scope>NUCLEOTIDE SEQUENCE [LARGE SCALE GENOMIC DNA]</scope>
    <source>
        <strain evidence="25">SpSt-747</strain>
    </source>
</reference>
<dbReference type="InterPro" id="IPR004101">
    <property type="entry name" value="Mur_ligase_C"/>
</dbReference>
<evidence type="ECO:0000256" key="10">
    <source>
        <dbReference type="ARBA" id="ARBA00022723"/>
    </source>
</evidence>
<evidence type="ECO:0000256" key="8">
    <source>
        <dbReference type="ARBA" id="ARBA00019357"/>
    </source>
</evidence>
<evidence type="ECO:0000256" key="6">
    <source>
        <dbReference type="ARBA" id="ARBA00013023"/>
    </source>
</evidence>
<feature type="domain" description="Mur ligase central" evidence="24">
    <location>
        <begin position="50"/>
        <end position="277"/>
    </location>
</feature>
<dbReference type="NCBIfam" id="TIGR01499">
    <property type="entry name" value="folC"/>
    <property type="match status" value="1"/>
</dbReference>
<evidence type="ECO:0000256" key="2">
    <source>
        <dbReference type="ARBA" id="ARBA00002714"/>
    </source>
</evidence>
<evidence type="ECO:0000256" key="9">
    <source>
        <dbReference type="ARBA" id="ARBA00022598"/>
    </source>
</evidence>
<comment type="catalytic activity">
    <reaction evidence="18">
        <text>(6S)-5,6,7,8-tetrahydrofolyl-(gamma-L-Glu)(n) + L-glutamate + ATP = (6S)-5,6,7,8-tetrahydrofolyl-(gamma-L-Glu)(n+1) + ADP + phosphate + H(+)</text>
        <dbReference type="Rhea" id="RHEA:10580"/>
        <dbReference type="Rhea" id="RHEA-COMP:14738"/>
        <dbReference type="Rhea" id="RHEA-COMP:14740"/>
        <dbReference type="ChEBI" id="CHEBI:15378"/>
        <dbReference type="ChEBI" id="CHEBI:29985"/>
        <dbReference type="ChEBI" id="CHEBI:30616"/>
        <dbReference type="ChEBI" id="CHEBI:43474"/>
        <dbReference type="ChEBI" id="CHEBI:141005"/>
        <dbReference type="ChEBI" id="CHEBI:456216"/>
        <dbReference type="EC" id="6.3.2.17"/>
    </reaction>
</comment>
<evidence type="ECO:0000256" key="7">
    <source>
        <dbReference type="ARBA" id="ARBA00013025"/>
    </source>
</evidence>
<evidence type="ECO:0000256" key="19">
    <source>
        <dbReference type="ARBA" id="ARBA00047808"/>
    </source>
</evidence>
<feature type="domain" description="Mur ligase C-terminal" evidence="23">
    <location>
        <begin position="301"/>
        <end position="421"/>
    </location>
</feature>
<gene>
    <name evidence="25" type="ORF">ENV30_06935</name>
</gene>
<evidence type="ECO:0000256" key="17">
    <source>
        <dbReference type="ARBA" id="ARBA00032510"/>
    </source>
</evidence>
<dbReference type="GO" id="GO:0046872">
    <property type="term" value="F:metal ion binding"/>
    <property type="evidence" value="ECO:0007669"/>
    <property type="project" value="UniProtKB-KW"/>
</dbReference>
<evidence type="ECO:0000259" key="24">
    <source>
        <dbReference type="Pfam" id="PF08245"/>
    </source>
</evidence>
<dbReference type="GO" id="GO:0005737">
    <property type="term" value="C:cytoplasm"/>
    <property type="evidence" value="ECO:0007669"/>
    <property type="project" value="TreeGrafter"/>
</dbReference>
<dbReference type="PIRSF" id="PIRSF001563">
    <property type="entry name" value="Folylpolyglu_synth"/>
    <property type="match status" value="1"/>
</dbReference>
<dbReference type="Gene3D" id="3.90.190.20">
    <property type="entry name" value="Mur ligase, C-terminal domain"/>
    <property type="match status" value="1"/>
</dbReference>
<evidence type="ECO:0000256" key="15">
    <source>
        <dbReference type="ARBA" id="ARBA00030048"/>
    </source>
</evidence>
<evidence type="ECO:0000259" key="23">
    <source>
        <dbReference type="Pfam" id="PF02875"/>
    </source>
</evidence>
<proteinExistence type="inferred from homology"/>
<evidence type="ECO:0000256" key="1">
    <source>
        <dbReference type="ARBA" id="ARBA00001946"/>
    </source>
</evidence>
<keyword evidence="13" id="KW-0460">Magnesium</keyword>
<comment type="catalytic activity">
    <reaction evidence="21">
        <text>7,8-dihydropteroate + L-glutamate + ATP = 7,8-dihydrofolate + ADP + phosphate + H(+)</text>
        <dbReference type="Rhea" id="RHEA:23584"/>
        <dbReference type="ChEBI" id="CHEBI:15378"/>
        <dbReference type="ChEBI" id="CHEBI:17839"/>
        <dbReference type="ChEBI" id="CHEBI:29985"/>
        <dbReference type="ChEBI" id="CHEBI:30616"/>
        <dbReference type="ChEBI" id="CHEBI:43474"/>
        <dbReference type="ChEBI" id="CHEBI:57451"/>
        <dbReference type="ChEBI" id="CHEBI:456216"/>
        <dbReference type="EC" id="6.3.2.12"/>
    </reaction>
</comment>
<comment type="similarity">
    <text evidence="5 22">Belongs to the folylpolyglutamate synthase family.</text>
</comment>
<comment type="cofactor">
    <cofactor evidence="1">
        <name>Mg(2+)</name>
        <dbReference type="ChEBI" id="CHEBI:18420"/>
    </cofactor>
</comment>
<evidence type="ECO:0000256" key="4">
    <source>
        <dbReference type="ARBA" id="ARBA00005150"/>
    </source>
</evidence>
<comment type="catalytic activity">
    <reaction evidence="19">
        <text>10-formyltetrahydrofolyl-(gamma-L-Glu)(n) + L-glutamate + ATP = 10-formyltetrahydrofolyl-(gamma-L-Glu)(n+1) + ADP + phosphate + H(+)</text>
        <dbReference type="Rhea" id="RHEA:51904"/>
        <dbReference type="Rhea" id="RHEA-COMP:13088"/>
        <dbReference type="Rhea" id="RHEA-COMP:14300"/>
        <dbReference type="ChEBI" id="CHEBI:15378"/>
        <dbReference type="ChEBI" id="CHEBI:29985"/>
        <dbReference type="ChEBI" id="CHEBI:30616"/>
        <dbReference type="ChEBI" id="CHEBI:43474"/>
        <dbReference type="ChEBI" id="CHEBI:134413"/>
        <dbReference type="ChEBI" id="CHEBI:456216"/>
        <dbReference type="EC" id="6.3.2.17"/>
    </reaction>
</comment>
<dbReference type="PANTHER" id="PTHR11136:SF0">
    <property type="entry name" value="DIHYDROFOLATE SYNTHETASE-RELATED"/>
    <property type="match status" value="1"/>
</dbReference>
<evidence type="ECO:0000256" key="12">
    <source>
        <dbReference type="ARBA" id="ARBA00022840"/>
    </source>
</evidence>
<keyword evidence="12 22" id="KW-0067">ATP-binding</keyword>
<dbReference type="AlphaFoldDB" id="A0A7V3YH62"/>
<dbReference type="GO" id="GO:0008841">
    <property type="term" value="F:dihydrofolate synthase activity"/>
    <property type="evidence" value="ECO:0007669"/>
    <property type="project" value="UniProtKB-EC"/>
</dbReference>
<dbReference type="Gene3D" id="3.40.1190.10">
    <property type="entry name" value="Mur-like, catalytic domain"/>
    <property type="match status" value="1"/>
</dbReference>
<evidence type="ECO:0000313" key="25">
    <source>
        <dbReference type="EMBL" id="HGI31023.1"/>
    </source>
</evidence>
<dbReference type="InterPro" id="IPR036615">
    <property type="entry name" value="Mur_ligase_C_dom_sf"/>
</dbReference>
<comment type="caution">
    <text evidence="25">The sequence shown here is derived from an EMBL/GenBank/DDBJ whole genome shotgun (WGS) entry which is preliminary data.</text>
</comment>
<dbReference type="GO" id="GO:0046656">
    <property type="term" value="P:folic acid biosynthetic process"/>
    <property type="evidence" value="ECO:0007669"/>
    <property type="project" value="UniProtKB-KW"/>
</dbReference>
<keyword evidence="14" id="KW-0289">Folate biosynthesis</keyword>
<dbReference type="GO" id="GO:0004326">
    <property type="term" value="F:tetrahydrofolylpolyglutamate synthase activity"/>
    <property type="evidence" value="ECO:0007669"/>
    <property type="project" value="UniProtKB-EC"/>
</dbReference>
<dbReference type="EC" id="6.3.2.17" evidence="7"/>
<evidence type="ECO:0000256" key="18">
    <source>
        <dbReference type="ARBA" id="ARBA00047493"/>
    </source>
</evidence>
<accession>A0A7V3YH62</accession>
<keyword evidence="10" id="KW-0479">Metal-binding</keyword>
<name>A0A7V3YH62_9BACT</name>
<evidence type="ECO:0000256" key="16">
    <source>
        <dbReference type="ARBA" id="ARBA00030592"/>
    </source>
</evidence>
<evidence type="ECO:0000256" key="14">
    <source>
        <dbReference type="ARBA" id="ARBA00022909"/>
    </source>
</evidence>
<protein>
    <recommendedName>
        <fullName evidence="8">Dihydrofolate synthase/folylpolyglutamate synthase</fullName>
        <ecNumber evidence="6">6.3.2.12</ecNumber>
        <ecNumber evidence="7">6.3.2.17</ecNumber>
    </recommendedName>
    <alternativeName>
        <fullName evidence="17">Folylpoly-gamma-glutamate synthetase-dihydrofolate synthetase</fullName>
    </alternativeName>
    <alternativeName>
        <fullName evidence="15">Folylpolyglutamate synthetase</fullName>
    </alternativeName>
    <alternativeName>
        <fullName evidence="16">Tetrahydrofolylpolyglutamate synthase</fullName>
    </alternativeName>
</protein>
<comment type="catalytic activity">
    <reaction evidence="20">
        <text>(6R)-5,10-methylenetetrahydrofolyl-(gamma-L-Glu)(n) + L-glutamate + ATP = (6R)-5,10-methylenetetrahydrofolyl-(gamma-L-Glu)(n+1) + ADP + phosphate + H(+)</text>
        <dbReference type="Rhea" id="RHEA:51912"/>
        <dbReference type="Rhea" id="RHEA-COMP:13257"/>
        <dbReference type="Rhea" id="RHEA-COMP:13258"/>
        <dbReference type="ChEBI" id="CHEBI:15378"/>
        <dbReference type="ChEBI" id="CHEBI:29985"/>
        <dbReference type="ChEBI" id="CHEBI:30616"/>
        <dbReference type="ChEBI" id="CHEBI:43474"/>
        <dbReference type="ChEBI" id="CHEBI:136572"/>
        <dbReference type="ChEBI" id="CHEBI:456216"/>
        <dbReference type="EC" id="6.3.2.17"/>
    </reaction>
</comment>
<keyword evidence="11 22" id="KW-0547">Nucleotide-binding</keyword>
<dbReference type="SUPFAM" id="SSF53244">
    <property type="entry name" value="MurD-like peptide ligases, peptide-binding domain"/>
    <property type="match status" value="1"/>
</dbReference>
<dbReference type="Pfam" id="PF08245">
    <property type="entry name" value="Mur_ligase_M"/>
    <property type="match status" value="1"/>
</dbReference>